<sequence length="88" mass="10007">MLRDMEPRFAIDVRESTRRAMKYRRGSEIIIATHDGRGRFDPLGDEKGHVFSLMSRLERVGFHEGCQRIAALIGLRPPVPAWQGSKGD</sequence>
<name>A0A109K115_9HYPH</name>
<protein>
    <submittedName>
        <fullName evidence="1">Uncharacterized protein</fullName>
    </submittedName>
</protein>
<accession>A0A109K115</accession>
<dbReference type="AlphaFoldDB" id="A0A109K115"/>
<organism evidence="1 2">
    <name type="scientific">Rhizobium altiplani</name>
    <dbReference type="NCBI Taxonomy" id="1864509"/>
    <lineage>
        <taxon>Bacteria</taxon>
        <taxon>Pseudomonadati</taxon>
        <taxon>Pseudomonadota</taxon>
        <taxon>Alphaproteobacteria</taxon>
        <taxon>Hyphomicrobiales</taxon>
        <taxon>Rhizobiaceae</taxon>
        <taxon>Rhizobium/Agrobacterium group</taxon>
        <taxon>Rhizobium</taxon>
    </lineage>
</organism>
<evidence type="ECO:0000313" key="2">
    <source>
        <dbReference type="Proteomes" id="UP000068164"/>
    </source>
</evidence>
<dbReference type="Proteomes" id="UP000068164">
    <property type="component" value="Unassembled WGS sequence"/>
</dbReference>
<gene>
    <name evidence="1" type="ORF">AS026_29575</name>
</gene>
<keyword evidence="2" id="KW-1185">Reference proteome</keyword>
<reference evidence="1 2" key="1">
    <citation type="submission" date="2015-11" db="EMBL/GenBank/DDBJ databases">
        <title>Draft Genome Sequence of the Strain BR 10423 (Rhizobium sp.) isolated from nodules of Mimosa pudica.</title>
        <authorList>
            <person name="Barauna A.C."/>
            <person name="Zilli J.E."/>
            <person name="Simoes-Araujo J.L."/>
            <person name="Reis V.M."/>
            <person name="James E.K."/>
            <person name="Reis F.B.Jr."/>
            <person name="Rouws L.F."/>
            <person name="Passos S.R."/>
            <person name="Gois S.R."/>
        </authorList>
    </citation>
    <scope>NUCLEOTIDE SEQUENCE [LARGE SCALE GENOMIC DNA]</scope>
    <source>
        <strain evidence="1 2">BR10423</strain>
    </source>
</reference>
<dbReference type="EMBL" id="LNCD01000018">
    <property type="protein sequence ID" value="KWV58827.1"/>
    <property type="molecule type" value="Genomic_DNA"/>
</dbReference>
<evidence type="ECO:0000313" key="1">
    <source>
        <dbReference type="EMBL" id="KWV58827.1"/>
    </source>
</evidence>
<proteinExistence type="predicted"/>
<comment type="caution">
    <text evidence="1">The sequence shown here is derived from an EMBL/GenBank/DDBJ whole genome shotgun (WGS) entry which is preliminary data.</text>
</comment>